<proteinExistence type="inferred from homology"/>
<dbReference type="GO" id="GO:0015288">
    <property type="term" value="F:porin activity"/>
    <property type="evidence" value="ECO:0007669"/>
    <property type="project" value="TreeGrafter"/>
</dbReference>
<feature type="signal peptide" evidence="4">
    <location>
        <begin position="1"/>
        <end position="27"/>
    </location>
</feature>
<dbReference type="Proteomes" id="UP000242930">
    <property type="component" value="Unassembled WGS sequence"/>
</dbReference>
<dbReference type="STRING" id="915471.SAMN05216201_108129"/>
<comment type="similarity">
    <text evidence="1">Belongs to the outer membrane porin (Opr) (TC 1.B.25) family.</text>
</comment>
<accession>A0A1H6YL92</accession>
<gene>
    <name evidence="5" type="ORF">SAMN05216201_108129</name>
</gene>
<dbReference type="OrthoDB" id="6759120at2"/>
<name>A0A1H6YL92_9PSED</name>
<evidence type="ECO:0000256" key="3">
    <source>
        <dbReference type="ARBA" id="ARBA00022729"/>
    </source>
</evidence>
<dbReference type="Gene3D" id="2.40.160.10">
    <property type="entry name" value="Porin"/>
    <property type="match status" value="1"/>
</dbReference>
<keyword evidence="6" id="KW-1185">Reference proteome</keyword>
<protein>
    <submittedName>
        <fullName evidence="5">Outer membrane porin, OprD family</fullName>
    </submittedName>
</protein>
<evidence type="ECO:0000256" key="2">
    <source>
        <dbReference type="ARBA" id="ARBA00022448"/>
    </source>
</evidence>
<dbReference type="PANTHER" id="PTHR34596:SF2">
    <property type="entry name" value="CHITOPORIN"/>
    <property type="match status" value="1"/>
</dbReference>
<sequence length="428" mass="46800">MTCIHAKHGAALAAAFTLSALAGAVQAAGFFEDSHASLKLNNFYFDRDYKGTSNISARREWAQGFTLKYISGFTEGPLGFGLDAQGMLGIKLDSESDRTGTGLLPVSRTTGESADEYSELGLTAKLRYSKTELNAGTLSPFLPVLFSSPARLLLQTFRGAQLRSQDVDNLTLHAGWLDRVNLRDSTDYQPFTVAAPNGRFNGRAESDRFVFAGGDYNLTPALTLRYYYAELDEIYEQNFAGLIHQAALGPGKLKTDIRYFHSDESGQAKAGAVDNQNIGAFLTYSLGAHSLGAGYMQLSGETAMPYINGSEPLVNSEGALSSEFINPDERTWQVRYDYDFAGLGIPGLRGMVRYLKGSNIELAPALGGKGLSESERDLELSYVVQSGTFKGVAFRVRNARYRNDFAPTAAFRDDNETRVNIDYTLALW</sequence>
<dbReference type="RefSeq" id="WP_090311081.1">
    <property type="nucleotide sequence ID" value="NZ_FNZE01000008.1"/>
</dbReference>
<evidence type="ECO:0000313" key="5">
    <source>
        <dbReference type="EMBL" id="SEJ42098.1"/>
    </source>
</evidence>
<organism evidence="5 6">
    <name type="scientific">Pseudomonas linyingensis</name>
    <dbReference type="NCBI Taxonomy" id="915471"/>
    <lineage>
        <taxon>Bacteria</taxon>
        <taxon>Pseudomonadati</taxon>
        <taxon>Pseudomonadota</taxon>
        <taxon>Gammaproteobacteria</taxon>
        <taxon>Pseudomonadales</taxon>
        <taxon>Pseudomonadaceae</taxon>
        <taxon>Pseudomonas</taxon>
    </lineage>
</organism>
<keyword evidence="2" id="KW-0813">Transport</keyword>
<keyword evidence="3 4" id="KW-0732">Signal</keyword>
<dbReference type="GO" id="GO:0016020">
    <property type="term" value="C:membrane"/>
    <property type="evidence" value="ECO:0007669"/>
    <property type="project" value="InterPro"/>
</dbReference>
<evidence type="ECO:0000256" key="4">
    <source>
        <dbReference type="SAM" id="SignalP"/>
    </source>
</evidence>
<reference evidence="6" key="1">
    <citation type="submission" date="2016-10" db="EMBL/GenBank/DDBJ databases">
        <authorList>
            <person name="Varghese N."/>
            <person name="Submissions S."/>
        </authorList>
    </citation>
    <scope>NUCLEOTIDE SEQUENCE [LARGE SCALE GENOMIC DNA]</scope>
    <source>
        <strain evidence="6">LMG 25967</strain>
    </source>
</reference>
<dbReference type="InterPro" id="IPR005318">
    <property type="entry name" value="OM_porin_bac"/>
</dbReference>
<dbReference type="EMBL" id="FNZE01000008">
    <property type="protein sequence ID" value="SEJ42098.1"/>
    <property type="molecule type" value="Genomic_DNA"/>
</dbReference>
<dbReference type="AlphaFoldDB" id="A0A1H6YL92"/>
<dbReference type="SUPFAM" id="SSF56935">
    <property type="entry name" value="Porins"/>
    <property type="match status" value="1"/>
</dbReference>
<dbReference type="Pfam" id="PF03573">
    <property type="entry name" value="OprD"/>
    <property type="match status" value="1"/>
</dbReference>
<feature type="chain" id="PRO_5017411067" evidence="4">
    <location>
        <begin position="28"/>
        <end position="428"/>
    </location>
</feature>
<evidence type="ECO:0000313" key="6">
    <source>
        <dbReference type="Proteomes" id="UP000242930"/>
    </source>
</evidence>
<dbReference type="PANTHER" id="PTHR34596">
    <property type="entry name" value="CHITOPORIN"/>
    <property type="match status" value="1"/>
</dbReference>
<evidence type="ECO:0000256" key="1">
    <source>
        <dbReference type="ARBA" id="ARBA00009075"/>
    </source>
</evidence>
<dbReference type="InterPro" id="IPR023614">
    <property type="entry name" value="Porin_dom_sf"/>
</dbReference>